<proteinExistence type="predicted"/>
<reference evidence="1" key="1">
    <citation type="journal article" date="2021" name="Open Biol.">
        <title>Shared evolutionary footprints suggest mitochondrial oxidative damage underlies multiple complex I losses in fungi.</title>
        <authorList>
            <person name="Schikora-Tamarit M.A."/>
            <person name="Marcet-Houben M."/>
            <person name="Nosek J."/>
            <person name="Gabaldon T."/>
        </authorList>
    </citation>
    <scope>NUCLEOTIDE SEQUENCE</scope>
    <source>
        <strain evidence="1">NCAIM Y.01608</strain>
    </source>
</reference>
<dbReference type="EMBL" id="JAEUBD010000095">
    <property type="protein sequence ID" value="KAH3678084.1"/>
    <property type="molecule type" value="Genomic_DNA"/>
</dbReference>
<name>A0A9P8PVD2_9ASCO</name>
<dbReference type="GO" id="GO:0005975">
    <property type="term" value="P:carbohydrate metabolic process"/>
    <property type="evidence" value="ECO:0007669"/>
    <property type="project" value="InterPro"/>
</dbReference>
<dbReference type="Pfam" id="PF03746">
    <property type="entry name" value="LamB_YcsF"/>
    <property type="match status" value="1"/>
</dbReference>
<reference evidence="1" key="2">
    <citation type="submission" date="2021-01" db="EMBL/GenBank/DDBJ databases">
        <authorList>
            <person name="Schikora-Tamarit M.A."/>
        </authorList>
    </citation>
    <scope>NUCLEOTIDE SEQUENCE</scope>
    <source>
        <strain evidence="1">NCAIM Y.01608</strain>
    </source>
</reference>
<dbReference type="CDD" id="cd11665">
    <property type="entry name" value="LamB_like"/>
    <property type="match status" value="1"/>
</dbReference>
<organism evidence="1 2">
    <name type="scientific">Ogataea polymorpha</name>
    <dbReference type="NCBI Taxonomy" id="460523"/>
    <lineage>
        <taxon>Eukaryota</taxon>
        <taxon>Fungi</taxon>
        <taxon>Dikarya</taxon>
        <taxon>Ascomycota</taxon>
        <taxon>Saccharomycotina</taxon>
        <taxon>Pichiomycetes</taxon>
        <taxon>Pichiales</taxon>
        <taxon>Pichiaceae</taxon>
        <taxon>Ogataea</taxon>
    </lineage>
</organism>
<comment type="caution">
    <text evidence="1">The sequence shown here is derived from an EMBL/GenBank/DDBJ whole genome shotgun (WGS) entry which is preliminary data.</text>
</comment>
<dbReference type="Gene3D" id="3.20.20.370">
    <property type="entry name" value="Glycoside hydrolase/deacetylase"/>
    <property type="match status" value="1"/>
</dbReference>
<dbReference type="NCBIfam" id="NF003816">
    <property type="entry name" value="PRK05406.1-5"/>
    <property type="match status" value="1"/>
</dbReference>
<gene>
    <name evidence="1" type="ORF">OGATHE_000739</name>
</gene>
<sequence length="275" mass="30664">MAIIPEALSGSPEVNNKYMDKYEIVCDMGEGFGKWKMGPDEELMPLIDVANIACGFHAGDFNIMAKMVKLAKKYDVKVGSHPGLPDLLGFGRRRFAIPPDEIFNLVMYQTGALKAFLDAEGMPLNHIKPHGELYFYVERDEEVMRAVLRAAQIFKVPVVGAKNAHYEKVAKEMGVDLIQELYLDIDWSADGKLVPPALSRAKTPSIIYNNLVEVAETDELSCVSGEKIKFNFGETPFMLCLHSDMPTALGNVTEARKAIDEINKKRGFPVRTLHI</sequence>
<dbReference type="Proteomes" id="UP000788993">
    <property type="component" value="Unassembled WGS sequence"/>
</dbReference>
<accession>A0A9P8PVD2</accession>
<dbReference type="InterPro" id="IPR011330">
    <property type="entry name" value="Glyco_hydro/deAcase_b/a-brl"/>
</dbReference>
<dbReference type="PANTHER" id="PTHR30292:SF0">
    <property type="entry name" value="5-OXOPROLINASE SUBUNIT A"/>
    <property type="match status" value="1"/>
</dbReference>
<dbReference type="InterPro" id="IPR005501">
    <property type="entry name" value="LamB/YcsF/PxpA-like"/>
</dbReference>
<evidence type="ECO:0000313" key="2">
    <source>
        <dbReference type="Proteomes" id="UP000788993"/>
    </source>
</evidence>
<keyword evidence="2" id="KW-1185">Reference proteome</keyword>
<dbReference type="SUPFAM" id="SSF88713">
    <property type="entry name" value="Glycoside hydrolase/deacetylase"/>
    <property type="match status" value="1"/>
</dbReference>
<evidence type="ECO:0000313" key="1">
    <source>
        <dbReference type="EMBL" id="KAH3678084.1"/>
    </source>
</evidence>
<protein>
    <recommendedName>
        <fullName evidence="3">Lactam utilization protein lamB</fullName>
    </recommendedName>
</protein>
<evidence type="ECO:0008006" key="3">
    <source>
        <dbReference type="Google" id="ProtNLM"/>
    </source>
</evidence>
<dbReference type="PANTHER" id="PTHR30292">
    <property type="entry name" value="UNCHARACTERIZED PROTEIN YBGL-RELATED"/>
    <property type="match status" value="1"/>
</dbReference>
<dbReference type="AlphaFoldDB" id="A0A9P8PVD2"/>